<keyword evidence="17" id="KW-0675">Receptor</keyword>
<evidence type="ECO:0000256" key="6">
    <source>
        <dbReference type="ARBA" id="ARBA00022553"/>
    </source>
</evidence>
<dbReference type="InterPro" id="IPR008271">
    <property type="entry name" value="Ser/Thr_kinase_AS"/>
</dbReference>
<feature type="transmembrane region" description="Helical" evidence="22">
    <location>
        <begin position="850"/>
        <end position="870"/>
    </location>
</feature>
<keyword evidence="15 22" id="KW-1133">Transmembrane helix</keyword>
<dbReference type="PANTHER" id="PTHR27008">
    <property type="entry name" value="OS04G0122200 PROTEIN"/>
    <property type="match status" value="1"/>
</dbReference>
<proteinExistence type="inferred from homology"/>
<dbReference type="PROSITE" id="PS00107">
    <property type="entry name" value="PROTEIN_KINASE_ATP"/>
    <property type="match status" value="1"/>
</dbReference>
<dbReference type="FunFam" id="3.80.10.10:FF:000129">
    <property type="entry name" value="Leucine-rich repeat receptor-like kinase"/>
    <property type="match status" value="1"/>
</dbReference>
<dbReference type="InterPro" id="IPR051809">
    <property type="entry name" value="Plant_receptor-like_S/T_kinase"/>
</dbReference>
<evidence type="ECO:0000256" key="12">
    <source>
        <dbReference type="ARBA" id="ARBA00022741"/>
    </source>
</evidence>
<reference evidence="24" key="1">
    <citation type="submission" date="2020-03" db="EMBL/GenBank/DDBJ databases">
        <authorList>
            <person name="Zhang R."/>
        </authorList>
    </citation>
    <scope>NUCLEOTIDE SEQUENCE</scope>
</reference>
<keyword evidence="7" id="KW-0433">Leucine-rich repeat</keyword>
<dbReference type="SUPFAM" id="SSF52058">
    <property type="entry name" value="L domain-like"/>
    <property type="match status" value="3"/>
</dbReference>
<feature type="domain" description="Protein kinase" evidence="23">
    <location>
        <begin position="904"/>
        <end position="1183"/>
    </location>
</feature>
<keyword evidence="11" id="KW-0677">Repeat</keyword>
<dbReference type="InterPro" id="IPR017441">
    <property type="entry name" value="Protein_kinase_ATP_BS"/>
</dbReference>
<evidence type="ECO:0000259" key="23">
    <source>
        <dbReference type="PROSITE" id="PS50011"/>
    </source>
</evidence>
<dbReference type="GO" id="GO:0005524">
    <property type="term" value="F:ATP binding"/>
    <property type="evidence" value="ECO:0007669"/>
    <property type="project" value="UniProtKB-UniRule"/>
</dbReference>
<comment type="similarity">
    <text evidence="2">Belongs to the protein kinase superfamily. Ser/Thr protein kinase family.</text>
</comment>
<keyword evidence="5" id="KW-0723">Serine/threonine-protein kinase</keyword>
<evidence type="ECO:0000256" key="22">
    <source>
        <dbReference type="SAM" id="Phobius"/>
    </source>
</evidence>
<dbReference type="PROSITE" id="PS50011">
    <property type="entry name" value="PROTEIN_KINASE_DOM"/>
    <property type="match status" value="1"/>
</dbReference>
<dbReference type="Pfam" id="PF08263">
    <property type="entry name" value="LRRNT_2"/>
    <property type="match status" value="1"/>
</dbReference>
<dbReference type="EC" id="2.7.11.1" evidence="3"/>
<keyword evidence="8" id="KW-0808">Transferase</keyword>
<dbReference type="GO" id="GO:0005886">
    <property type="term" value="C:plasma membrane"/>
    <property type="evidence" value="ECO:0007669"/>
    <property type="project" value="UniProtKB-SubCell"/>
</dbReference>
<evidence type="ECO:0000256" key="4">
    <source>
        <dbReference type="ARBA" id="ARBA00022475"/>
    </source>
</evidence>
<evidence type="ECO:0000256" key="9">
    <source>
        <dbReference type="ARBA" id="ARBA00022692"/>
    </source>
</evidence>
<dbReference type="PANTHER" id="PTHR27008:SF585">
    <property type="entry name" value="PROTEIN KINASE DOMAIN-CONTAINING PROTEIN"/>
    <property type="match status" value="1"/>
</dbReference>
<dbReference type="FunFam" id="3.80.10.10:FF:000317">
    <property type="entry name" value="Inactive leucine-rich repeat receptor-like protein kinase"/>
    <property type="match status" value="1"/>
</dbReference>
<evidence type="ECO:0000256" key="8">
    <source>
        <dbReference type="ARBA" id="ARBA00022679"/>
    </source>
</evidence>
<evidence type="ECO:0000256" key="14">
    <source>
        <dbReference type="ARBA" id="ARBA00022840"/>
    </source>
</evidence>
<evidence type="ECO:0000313" key="24">
    <source>
        <dbReference type="EMBL" id="NUU87636.1"/>
    </source>
</evidence>
<dbReference type="InterPro" id="IPR032675">
    <property type="entry name" value="LRR_dom_sf"/>
</dbReference>
<dbReference type="SMART" id="SM00369">
    <property type="entry name" value="LRR_TYP"/>
    <property type="match status" value="10"/>
</dbReference>
<dbReference type="InterPro" id="IPR011009">
    <property type="entry name" value="Kinase-like_dom_sf"/>
</dbReference>
<dbReference type="SUPFAM" id="SSF56112">
    <property type="entry name" value="Protein kinase-like (PK-like)"/>
    <property type="match status" value="1"/>
</dbReference>
<dbReference type="Pfam" id="PF00560">
    <property type="entry name" value="LRR_1"/>
    <property type="match status" value="5"/>
</dbReference>
<dbReference type="InterPro" id="IPR001611">
    <property type="entry name" value="Leu-rich_rpt"/>
</dbReference>
<dbReference type="Gene3D" id="3.80.10.10">
    <property type="entry name" value="Ribonuclease Inhibitor"/>
    <property type="match status" value="3"/>
</dbReference>
<evidence type="ECO:0000256" key="13">
    <source>
        <dbReference type="ARBA" id="ARBA00022777"/>
    </source>
</evidence>
<accession>A0A6M2EUD7</accession>
<keyword evidence="12 21" id="KW-0547">Nucleotide-binding</keyword>
<evidence type="ECO:0000256" key="7">
    <source>
        <dbReference type="ARBA" id="ARBA00022614"/>
    </source>
</evidence>
<dbReference type="InterPro" id="IPR003591">
    <property type="entry name" value="Leu-rich_rpt_typical-subtyp"/>
</dbReference>
<keyword evidence="18" id="KW-0325">Glycoprotein</keyword>
<evidence type="ECO:0000256" key="17">
    <source>
        <dbReference type="ARBA" id="ARBA00023170"/>
    </source>
</evidence>
<sequence length="1194" mass="131076">MHGNVEVMNQIYKQLSFLKLRYPLAAMRNGCFLIPFTVILWSSLVATLVADRVTSINTDQDALLALKDHIVNDPQNLLTTNWTATTSVCDWVGVTCGTRHRRVRALNLSNTGLTGTIPPHLGNLSFLVFASFYNNSFRGSVPDELAKLRRLKYFDLENNYFGGEIPSWFGSFTRLHKLSLANNSFTGAIPPSLFHLSELDGLDLSNNDLQGHIPGEIGKLPKLRILYLSHTGLSGSIPSAVFNISSLQVIVLTGNMLSGSLPSANVTMSSLRILDFSSNNLTGSLPSNLFINLPNLEGLYLSWNLFRGQIPAALFGCKQLKILSLSCNNFEGKIHKDIRNLTVLEQLYLGNNKFNDAEMLSSISDVLSLKLLNLQNSGLTGPIPSAIGNLTLLWNIGLVDNNLTGTIPPEIGNLVNLEIISLSVNRIGGPIPVRIFNISTLRIIEMTENYLSGHLPSSIGLQLPNLELLIVAENELSGPFPVSLSNASELLTLELSSNFFFGPIPDAFGDGLRSLIDLNLGYNNFTSNSLSSELNFLTSLTNSKNLRLVILSLNPLKGTLPISVGNLSSSLENFVADSCQIKGSIPEGIGNLSNLVLLRLRDNDLKGTIPTTIGRLRKLQYLTFSGNNLEGSTPSVLCDIESLAFLYLGENKLVGSMPSCLGNVSSLRELSMGANNLTSTIPSTLWRLKDIQLLQLSSNSLSGSLPLDISNLKVVRHLDISGNQLSGEIPSSIGDLIDLAYLSLSNNRLQGPISRSFGDMVSLEFLDLSRNNLSGEIPKDMEKLTYLKYFNVSFNRLQGEIPGGGPFKKFSARSFLGNEALCGSPQMQVQPCKTRGRHQSKKATANVFKYILPAIGAVVMATAFTVLYVMRGRRNEKQKQGDFPDLATWRRVSFQELERATDGFDEVNLLGTGSFGSVYKGLFSDGANVAVKVFHSQLEGAFKSFDVECEVLRSIRHRNLVKIITSCCNIDFKALVLEFMPNWSLEKWLYSHNYFLDLLQRLNIMIDVASALEYLHHGNATLVVHCDLKPSNILLDENMVAHVSDFGIAKLLGEGHSITQTMTLATVGYMAPEYGSEGIVSVKGDVYSYGILLMETFTRRKPTDEMFTGETNLKLWVRDSLPGAVTQIADANLKDHGQYPAAKKDCLSSILELALQCSAEQPEERIDIEDALTALKKIKAKFLKDSRGIGTSYI</sequence>
<keyword evidence="4" id="KW-1003">Cell membrane</keyword>
<dbReference type="InterPro" id="IPR000719">
    <property type="entry name" value="Prot_kinase_dom"/>
</dbReference>
<dbReference type="Gene3D" id="1.10.510.10">
    <property type="entry name" value="Transferase(Phosphotransferase) domain 1"/>
    <property type="match status" value="1"/>
</dbReference>
<evidence type="ECO:0000256" key="21">
    <source>
        <dbReference type="PROSITE-ProRule" id="PRU10141"/>
    </source>
</evidence>
<dbReference type="FunFam" id="3.80.10.10:FF:000095">
    <property type="entry name" value="LRR receptor-like serine/threonine-protein kinase GSO1"/>
    <property type="match status" value="1"/>
</dbReference>
<dbReference type="Pfam" id="PF07714">
    <property type="entry name" value="PK_Tyr_Ser-Thr"/>
    <property type="match status" value="1"/>
</dbReference>
<dbReference type="Gene3D" id="3.30.200.20">
    <property type="entry name" value="Phosphorylase Kinase, domain 1"/>
    <property type="match status" value="1"/>
</dbReference>
<name>A0A6M2EUD7_9ROSI</name>
<evidence type="ECO:0000256" key="18">
    <source>
        <dbReference type="ARBA" id="ARBA00023180"/>
    </source>
</evidence>
<dbReference type="FunFam" id="3.30.200.20:FF:000661">
    <property type="entry name" value="Serine-threonine protein kinase plant-type"/>
    <property type="match status" value="1"/>
</dbReference>
<evidence type="ECO:0000256" key="15">
    <source>
        <dbReference type="ARBA" id="ARBA00022989"/>
    </source>
</evidence>
<evidence type="ECO:0000256" key="3">
    <source>
        <dbReference type="ARBA" id="ARBA00012513"/>
    </source>
</evidence>
<evidence type="ECO:0000256" key="19">
    <source>
        <dbReference type="ARBA" id="ARBA00047899"/>
    </source>
</evidence>
<dbReference type="Pfam" id="PF13855">
    <property type="entry name" value="LRR_8"/>
    <property type="match status" value="2"/>
</dbReference>
<dbReference type="EMBL" id="GILB01007303">
    <property type="protein sequence ID" value="NUU87636.1"/>
    <property type="molecule type" value="Transcribed_RNA"/>
</dbReference>
<keyword evidence="16 22" id="KW-0472">Membrane</keyword>
<evidence type="ECO:0000256" key="11">
    <source>
        <dbReference type="ARBA" id="ARBA00022737"/>
    </source>
</evidence>
<comment type="catalytic activity">
    <reaction evidence="19">
        <text>L-threonyl-[protein] + ATP = O-phospho-L-threonyl-[protein] + ADP + H(+)</text>
        <dbReference type="Rhea" id="RHEA:46608"/>
        <dbReference type="Rhea" id="RHEA-COMP:11060"/>
        <dbReference type="Rhea" id="RHEA-COMP:11605"/>
        <dbReference type="ChEBI" id="CHEBI:15378"/>
        <dbReference type="ChEBI" id="CHEBI:30013"/>
        <dbReference type="ChEBI" id="CHEBI:30616"/>
        <dbReference type="ChEBI" id="CHEBI:61977"/>
        <dbReference type="ChEBI" id="CHEBI:456216"/>
        <dbReference type="EC" id="2.7.11.1"/>
    </reaction>
</comment>
<dbReference type="GO" id="GO:0004674">
    <property type="term" value="F:protein serine/threonine kinase activity"/>
    <property type="evidence" value="ECO:0007669"/>
    <property type="project" value="UniProtKB-KW"/>
</dbReference>
<dbReference type="InterPro" id="IPR055414">
    <property type="entry name" value="LRR_R13L4/SHOC2-like"/>
</dbReference>
<dbReference type="Pfam" id="PF23598">
    <property type="entry name" value="LRR_14"/>
    <property type="match status" value="1"/>
</dbReference>
<dbReference type="InterPro" id="IPR013210">
    <property type="entry name" value="LRR_N_plant-typ"/>
</dbReference>
<evidence type="ECO:0000256" key="20">
    <source>
        <dbReference type="ARBA" id="ARBA00048679"/>
    </source>
</evidence>
<evidence type="ECO:0000256" key="10">
    <source>
        <dbReference type="ARBA" id="ARBA00022729"/>
    </source>
</evidence>
<evidence type="ECO:0000256" key="5">
    <source>
        <dbReference type="ARBA" id="ARBA00022527"/>
    </source>
</evidence>
<keyword evidence="6" id="KW-0597">Phosphoprotein</keyword>
<dbReference type="InterPro" id="IPR001245">
    <property type="entry name" value="Ser-Thr/Tyr_kinase_cat_dom"/>
</dbReference>
<evidence type="ECO:0000256" key="2">
    <source>
        <dbReference type="ARBA" id="ARBA00008684"/>
    </source>
</evidence>
<evidence type="ECO:0000256" key="16">
    <source>
        <dbReference type="ARBA" id="ARBA00023136"/>
    </source>
</evidence>
<dbReference type="PROSITE" id="PS00108">
    <property type="entry name" value="PROTEIN_KINASE_ST"/>
    <property type="match status" value="1"/>
</dbReference>
<comment type="catalytic activity">
    <reaction evidence="20">
        <text>L-seryl-[protein] + ATP = O-phospho-L-seryl-[protein] + ADP + H(+)</text>
        <dbReference type="Rhea" id="RHEA:17989"/>
        <dbReference type="Rhea" id="RHEA-COMP:9863"/>
        <dbReference type="Rhea" id="RHEA-COMP:11604"/>
        <dbReference type="ChEBI" id="CHEBI:15378"/>
        <dbReference type="ChEBI" id="CHEBI:29999"/>
        <dbReference type="ChEBI" id="CHEBI:30616"/>
        <dbReference type="ChEBI" id="CHEBI:83421"/>
        <dbReference type="ChEBI" id="CHEBI:456216"/>
        <dbReference type="EC" id="2.7.11.1"/>
    </reaction>
</comment>
<evidence type="ECO:0000256" key="1">
    <source>
        <dbReference type="ARBA" id="ARBA00004162"/>
    </source>
</evidence>
<organism evidence="24">
    <name type="scientific">Populus davidiana</name>
    <dbReference type="NCBI Taxonomy" id="266767"/>
    <lineage>
        <taxon>Eukaryota</taxon>
        <taxon>Viridiplantae</taxon>
        <taxon>Streptophyta</taxon>
        <taxon>Embryophyta</taxon>
        <taxon>Tracheophyta</taxon>
        <taxon>Spermatophyta</taxon>
        <taxon>Magnoliopsida</taxon>
        <taxon>eudicotyledons</taxon>
        <taxon>Gunneridae</taxon>
        <taxon>Pentapetalae</taxon>
        <taxon>rosids</taxon>
        <taxon>fabids</taxon>
        <taxon>Malpighiales</taxon>
        <taxon>Salicaceae</taxon>
        <taxon>Saliceae</taxon>
        <taxon>Populus</taxon>
    </lineage>
</organism>
<protein>
    <recommendedName>
        <fullName evidence="3">non-specific serine/threonine protein kinase</fullName>
        <ecNumber evidence="3">2.7.11.1</ecNumber>
    </recommendedName>
</protein>
<dbReference type="SMART" id="SM00220">
    <property type="entry name" value="S_TKc"/>
    <property type="match status" value="1"/>
</dbReference>
<keyword evidence="10" id="KW-0732">Signal</keyword>
<dbReference type="FunFam" id="3.80.10.10:FF:000299">
    <property type="entry name" value="Piriformospora indica-insensitive protein 2"/>
    <property type="match status" value="1"/>
</dbReference>
<keyword evidence="13" id="KW-0418">Kinase</keyword>
<feature type="binding site" evidence="21">
    <location>
        <position position="932"/>
    </location>
    <ligand>
        <name>ATP</name>
        <dbReference type="ChEBI" id="CHEBI:30616"/>
    </ligand>
</feature>
<keyword evidence="14 21" id="KW-0067">ATP-binding</keyword>
<dbReference type="FunFam" id="1.10.510.10:FF:000358">
    <property type="entry name" value="Putative leucine-rich repeat receptor-like serine/threonine-protein kinase"/>
    <property type="match status" value="1"/>
</dbReference>
<keyword evidence="9 22" id="KW-0812">Transmembrane</keyword>
<comment type="subcellular location">
    <subcellularLocation>
        <location evidence="1">Cell membrane</location>
        <topology evidence="1">Single-pass membrane protein</topology>
    </subcellularLocation>
</comment>
<dbReference type="AlphaFoldDB" id="A0A6M2EUD7"/>